<dbReference type="EMBL" id="RJKL01000001">
    <property type="protein sequence ID" value="ROP30214.1"/>
    <property type="molecule type" value="Genomic_DNA"/>
</dbReference>
<dbReference type="Pfam" id="PF02518">
    <property type="entry name" value="HATPase_c"/>
    <property type="match status" value="1"/>
</dbReference>
<dbReference type="Pfam" id="PF08376">
    <property type="entry name" value="NIT"/>
    <property type="match status" value="1"/>
</dbReference>
<evidence type="ECO:0000313" key="10">
    <source>
        <dbReference type="EMBL" id="ROP30214.1"/>
    </source>
</evidence>
<dbReference type="Proteomes" id="UP000271683">
    <property type="component" value="Unassembled WGS sequence"/>
</dbReference>
<comment type="catalytic activity">
    <reaction evidence="1">
        <text>ATP + protein L-histidine = ADP + protein N-phospho-L-histidine.</text>
        <dbReference type="EC" id="2.7.13.3"/>
    </reaction>
</comment>
<evidence type="ECO:0000259" key="9">
    <source>
        <dbReference type="PROSITE" id="PS50109"/>
    </source>
</evidence>
<dbReference type="PANTHER" id="PTHR44936:SF9">
    <property type="entry name" value="SENSOR PROTEIN CREC"/>
    <property type="match status" value="1"/>
</dbReference>
<keyword evidence="8" id="KW-1133">Transmembrane helix</keyword>
<keyword evidence="5 10" id="KW-0418">Kinase</keyword>
<organism evidence="10 11">
    <name type="scientific">Couchioplanes caeruleus</name>
    <dbReference type="NCBI Taxonomy" id="56438"/>
    <lineage>
        <taxon>Bacteria</taxon>
        <taxon>Bacillati</taxon>
        <taxon>Actinomycetota</taxon>
        <taxon>Actinomycetes</taxon>
        <taxon>Micromonosporales</taxon>
        <taxon>Micromonosporaceae</taxon>
        <taxon>Couchioplanes</taxon>
    </lineage>
</organism>
<evidence type="ECO:0000256" key="1">
    <source>
        <dbReference type="ARBA" id="ARBA00000085"/>
    </source>
</evidence>
<dbReference type="GO" id="GO:0000160">
    <property type="term" value="P:phosphorelay signal transduction system"/>
    <property type="evidence" value="ECO:0007669"/>
    <property type="project" value="UniProtKB-KW"/>
</dbReference>
<name>A0A3N1GIW5_9ACTN</name>
<reference evidence="10 11" key="1">
    <citation type="submission" date="2018-11" db="EMBL/GenBank/DDBJ databases">
        <title>Sequencing the genomes of 1000 actinobacteria strains.</title>
        <authorList>
            <person name="Klenk H.-P."/>
        </authorList>
    </citation>
    <scope>NUCLEOTIDE SEQUENCE [LARGE SCALE GENOMIC DNA]</scope>
    <source>
        <strain evidence="10 11">DSM 43634</strain>
    </source>
</reference>
<dbReference type="Gene3D" id="6.10.340.10">
    <property type="match status" value="1"/>
</dbReference>
<gene>
    <name evidence="10" type="ORF">EDD30_3050</name>
</gene>
<dbReference type="Gene3D" id="3.30.565.10">
    <property type="entry name" value="Histidine kinase-like ATPase, C-terminal domain"/>
    <property type="match status" value="1"/>
</dbReference>
<dbReference type="InterPro" id="IPR036890">
    <property type="entry name" value="HATPase_C_sf"/>
</dbReference>
<feature type="compositionally biased region" description="Low complexity" evidence="7">
    <location>
        <begin position="1047"/>
        <end position="1064"/>
    </location>
</feature>
<keyword evidence="3" id="KW-0597">Phosphoprotein</keyword>
<keyword evidence="6" id="KW-0902">Two-component regulatory system</keyword>
<feature type="compositionally biased region" description="Basic and acidic residues" evidence="7">
    <location>
        <begin position="719"/>
        <end position="732"/>
    </location>
</feature>
<dbReference type="GO" id="GO:0004673">
    <property type="term" value="F:protein histidine kinase activity"/>
    <property type="evidence" value="ECO:0007669"/>
    <property type="project" value="UniProtKB-EC"/>
</dbReference>
<feature type="domain" description="Histidine kinase" evidence="9">
    <location>
        <begin position="564"/>
        <end position="669"/>
    </location>
</feature>
<evidence type="ECO:0000256" key="7">
    <source>
        <dbReference type="SAM" id="MobiDB-lite"/>
    </source>
</evidence>
<keyword evidence="4" id="KW-0808">Transferase</keyword>
<evidence type="ECO:0000256" key="8">
    <source>
        <dbReference type="SAM" id="Phobius"/>
    </source>
</evidence>
<evidence type="ECO:0000256" key="3">
    <source>
        <dbReference type="ARBA" id="ARBA00022553"/>
    </source>
</evidence>
<protein>
    <recommendedName>
        <fullName evidence="2">histidine kinase</fullName>
        <ecNumber evidence="2">2.7.13.3</ecNumber>
    </recommendedName>
</protein>
<feature type="region of interest" description="Disordered" evidence="7">
    <location>
        <begin position="929"/>
        <end position="1064"/>
    </location>
</feature>
<evidence type="ECO:0000256" key="5">
    <source>
        <dbReference type="ARBA" id="ARBA00022777"/>
    </source>
</evidence>
<dbReference type="InterPro" id="IPR003594">
    <property type="entry name" value="HATPase_dom"/>
</dbReference>
<sequence>MSTGSSTQASTGLARAAVDPALSSADRGRDGGGAGIGERRRWFPRLRDARIRSKLALILFVPLLAVLALAAVRLLDVGGRALNAGQVEDLTRLSTDVSELTHQLHEERIAAAEYLADPRAKPEGYNAVIAESDRRIREYSLARRAQGEPPAALQARLTRIDDHLRTMDATRKKIADRDEIAVAEAVLRYGVVIADLVGYGELLSQYAGEGAVADSLRAVSAFARAKAGTAEQEAVAYAARVAGDTSDEQLSVFTSTQTGQQEALEGFALVATPEQQALVDSTVAGDAVNLADEIATQLLRGAAVAPGDITQSMGSVVDLMRWAEQRLEGQALRQAGDETAAVTRQAAIESALVLLTLIIAIVLAVVLARSLNLSLRRLREGALAVANRDLPDAVARLRDVRSLGEGGAEDIVRQVRDPIRLSNRDEVGQVAQAFNVVHKEAVRVAAEQAALRTSVSAMFLNLARRSQNLVDRMIGELDQIERGEEDPKRLAQLFELDHLATRMRRNDENLLVLAGADSSAPRREDALVVDALRAAQSEVELYNRIEFGTVDTDISIAAVAVNDVVRLVAELLDNATRFSPPNTVVVADGRRIRDYVVIQVEDRGLGMTEEQMDGLNRRLAETTDVDVAAFRLMGLAVVSRLANRYGIRVELRANLEGGTVAQVVLPNSIVVLPGIRPMDPHTRGNRQLDPAPIGWNDPMPLGHSAAETATLPAIGPSPRRQDSGDGHPRTETDLPTVSAPPQPALPVHPHLPLLPSQRPGTGDGFPTPNRPALPRRGVDDRPPLPTRVARPDDPDPAQTSVWDSGVAGSPTMAYPTVPSVGFVTPEGGQAPRAGADAQGWGAALAAMPPPPPPPVPAPREDRPEAAPIFLQMQQSWFEGHKGSISEEWGMPTAGYAPPPNPLVSVTATSASPAPMPHTAPISAVPVSPAVSAHPAPATVGVDTARRGGSSAAESGTDGGGQSVPRPRKSAEDVWRTAADDGWQRAMAAAEPAVTDTTRSGLPKRVPQAQLVPGGVDSNPRNQKRRSPDEVRGLLSAYHRGVQRGRTAGSEEAAAGAPAPKENGQ</sequence>
<evidence type="ECO:0000313" key="11">
    <source>
        <dbReference type="Proteomes" id="UP000271683"/>
    </source>
</evidence>
<comment type="caution">
    <text evidence="10">The sequence shown here is derived from an EMBL/GenBank/DDBJ whole genome shotgun (WGS) entry which is preliminary data.</text>
</comment>
<dbReference type="AlphaFoldDB" id="A0A3N1GIW5"/>
<feature type="compositionally biased region" description="Low complexity" evidence="7">
    <location>
        <begin position="747"/>
        <end position="757"/>
    </location>
</feature>
<feature type="compositionally biased region" description="Basic and acidic residues" evidence="7">
    <location>
        <begin position="968"/>
        <end position="982"/>
    </location>
</feature>
<dbReference type="InterPro" id="IPR050980">
    <property type="entry name" value="2C_sensor_his_kinase"/>
</dbReference>
<keyword evidence="8" id="KW-0812">Transmembrane</keyword>
<dbReference type="InterPro" id="IPR005467">
    <property type="entry name" value="His_kinase_dom"/>
</dbReference>
<evidence type="ECO:0000256" key="4">
    <source>
        <dbReference type="ARBA" id="ARBA00022679"/>
    </source>
</evidence>
<dbReference type="PROSITE" id="PS50109">
    <property type="entry name" value="HIS_KIN"/>
    <property type="match status" value="1"/>
</dbReference>
<dbReference type="SUPFAM" id="SSF55874">
    <property type="entry name" value="ATPase domain of HSP90 chaperone/DNA topoisomerase II/histidine kinase"/>
    <property type="match status" value="1"/>
</dbReference>
<proteinExistence type="predicted"/>
<dbReference type="OrthoDB" id="4349881at2"/>
<dbReference type="SMART" id="SM00387">
    <property type="entry name" value="HATPase_c"/>
    <property type="match status" value="1"/>
</dbReference>
<evidence type="ECO:0000256" key="6">
    <source>
        <dbReference type="ARBA" id="ARBA00023012"/>
    </source>
</evidence>
<dbReference type="PANTHER" id="PTHR44936">
    <property type="entry name" value="SENSOR PROTEIN CREC"/>
    <property type="match status" value="1"/>
</dbReference>
<feature type="transmembrane region" description="Helical" evidence="8">
    <location>
        <begin position="55"/>
        <end position="75"/>
    </location>
</feature>
<accession>A0A3N1GIW5</accession>
<evidence type="ECO:0000256" key="2">
    <source>
        <dbReference type="ARBA" id="ARBA00012438"/>
    </source>
</evidence>
<keyword evidence="8" id="KW-0472">Membrane</keyword>
<dbReference type="EC" id="2.7.13.3" evidence="2"/>
<feature type="region of interest" description="Disordered" evidence="7">
    <location>
        <begin position="674"/>
        <end position="808"/>
    </location>
</feature>
<dbReference type="InterPro" id="IPR013587">
    <property type="entry name" value="Nitrate/nitrite_sensing"/>
</dbReference>